<reference evidence="3" key="1">
    <citation type="journal article" date="2011" name="Nat. Biotechnol.">
        <title>The genomic sequence of the Chinese hamster ovary (CHO)-K1 cell line.</title>
        <authorList>
            <person name="Xu X."/>
            <person name="Nagarajan H."/>
            <person name="Lewis N.E."/>
            <person name="Pan S."/>
            <person name="Cai Z."/>
            <person name="Liu X."/>
            <person name="Chen W."/>
            <person name="Xie M."/>
            <person name="Wang W."/>
            <person name="Hammond S."/>
            <person name="Andersen M.R."/>
            <person name="Neff N."/>
            <person name="Passarelli B."/>
            <person name="Koh W."/>
            <person name="Fan H.C."/>
            <person name="Wang J."/>
            <person name="Gui Y."/>
            <person name="Lee K.H."/>
            <person name="Betenbaugh M.J."/>
            <person name="Quake S.R."/>
            <person name="Famili I."/>
            <person name="Palsson B.O."/>
            <person name="Wang J."/>
        </authorList>
    </citation>
    <scope>NUCLEOTIDE SEQUENCE [LARGE SCALE GENOMIC DNA]</scope>
    <source>
        <strain evidence="3">CHO K1 cell line</strain>
    </source>
</reference>
<protein>
    <submittedName>
        <fullName evidence="2">Uncharacterized protein</fullName>
    </submittedName>
</protein>
<evidence type="ECO:0000256" key="1">
    <source>
        <dbReference type="SAM" id="Phobius"/>
    </source>
</evidence>
<keyword evidence="1" id="KW-0812">Transmembrane</keyword>
<dbReference type="InParanoid" id="G3HU66"/>
<evidence type="ECO:0000313" key="3">
    <source>
        <dbReference type="Proteomes" id="UP000001075"/>
    </source>
</evidence>
<accession>G3HU66</accession>
<proteinExistence type="predicted"/>
<keyword evidence="1" id="KW-1133">Transmembrane helix</keyword>
<evidence type="ECO:0000313" key="2">
    <source>
        <dbReference type="EMBL" id="EGW13551.1"/>
    </source>
</evidence>
<name>G3HU66_CRIGR</name>
<dbReference type="EMBL" id="JH000726">
    <property type="protein sequence ID" value="EGW13551.1"/>
    <property type="molecule type" value="Genomic_DNA"/>
</dbReference>
<feature type="transmembrane region" description="Helical" evidence="1">
    <location>
        <begin position="39"/>
        <end position="56"/>
    </location>
</feature>
<dbReference type="AlphaFoldDB" id="G3HU66"/>
<dbReference type="Proteomes" id="UP000001075">
    <property type="component" value="Unassembled WGS sequence"/>
</dbReference>
<keyword evidence="1" id="KW-0472">Membrane</keyword>
<gene>
    <name evidence="2" type="ORF">I79_014472</name>
</gene>
<sequence>MTVDTTKITVRKALYDNISQIHKDHFNIQSNCYHSEHKAASMYIVLIKCMVSWYFYSLHVKHKKI</sequence>
<organism evidence="2 3">
    <name type="scientific">Cricetulus griseus</name>
    <name type="common">Chinese hamster</name>
    <name type="synonym">Cricetulus barabensis griseus</name>
    <dbReference type="NCBI Taxonomy" id="10029"/>
    <lineage>
        <taxon>Eukaryota</taxon>
        <taxon>Metazoa</taxon>
        <taxon>Chordata</taxon>
        <taxon>Craniata</taxon>
        <taxon>Vertebrata</taxon>
        <taxon>Euteleostomi</taxon>
        <taxon>Mammalia</taxon>
        <taxon>Eutheria</taxon>
        <taxon>Euarchontoglires</taxon>
        <taxon>Glires</taxon>
        <taxon>Rodentia</taxon>
        <taxon>Myomorpha</taxon>
        <taxon>Muroidea</taxon>
        <taxon>Cricetidae</taxon>
        <taxon>Cricetinae</taxon>
        <taxon>Cricetulus</taxon>
    </lineage>
</organism>